<dbReference type="Proteomes" id="UP000287547">
    <property type="component" value="Unassembled WGS sequence"/>
</dbReference>
<accession>A0A428Z371</accession>
<evidence type="ECO:0008006" key="3">
    <source>
        <dbReference type="Google" id="ProtNLM"/>
    </source>
</evidence>
<name>A0A428Z371_KIBAR</name>
<evidence type="ECO:0000313" key="1">
    <source>
        <dbReference type="EMBL" id="RSM80412.1"/>
    </source>
</evidence>
<dbReference type="EMBL" id="QHKI01000029">
    <property type="protein sequence ID" value="RSM80412.1"/>
    <property type="molecule type" value="Genomic_DNA"/>
</dbReference>
<organism evidence="1 2">
    <name type="scientific">Kibdelosporangium aridum</name>
    <dbReference type="NCBI Taxonomy" id="2030"/>
    <lineage>
        <taxon>Bacteria</taxon>
        <taxon>Bacillati</taxon>
        <taxon>Actinomycetota</taxon>
        <taxon>Actinomycetes</taxon>
        <taxon>Pseudonocardiales</taxon>
        <taxon>Pseudonocardiaceae</taxon>
        <taxon>Kibdelosporangium</taxon>
    </lineage>
</organism>
<comment type="caution">
    <text evidence="1">The sequence shown here is derived from an EMBL/GenBank/DDBJ whole genome shotgun (WGS) entry which is preliminary data.</text>
</comment>
<dbReference type="OrthoDB" id="3629991at2"/>
<reference evidence="1 2" key="1">
    <citation type="submission" date="2018-05" db="EMBL/GenBank/DDBJ databases">
        <title>Evolution of GPA BGCs.</title>
        <authorList>
            <person name="Waglechner N."/>
            <person name="Wright G.D."/>
        </authorList>
    </citation>
    <scope>NUCLEOTIDE SEQUENCE [LARGE SCALE GENOMIC DNA]</scope>
    <source>
        <strain evidence="1 2">A82846</strain>
    </source>
</reference>
<proteinExistence type="predicted"/>
<dbReference type="RefSeq" id="WP_037252605.1">
    <property type="nucleotide sequence ID" value="NZ_QHKI01000029.1"/>
</dbReference>
<sequence length="132" mass="14856">MARRRPDPAQQDLFADQLDEMTATVPPENPVAVSGFGGQPDVAAAVLNEIMDGRYGFIEKTGRVVEVDPDRSCRFSEVEDTILHLEKERYIELGEMIACRHGAIIRQVTRYKLTKAGTTLRKRWASLKPRNA</sequence>
<evidence type="ECO:0000313" key="2">
    <source>
        <dbReference type="Proteomes" id="UP000287547"/>
    </source>
</evidence>
<protein>
    <recommendedName>
        <fullName evidence="3">DNA-binding protein</fullName>
    </recommendedName>
</protein>
<dbReference type="AlphaFoldDB" id="A0A428Z371"/>
<gene>
    <name evidence="1" type="ORF">DMH04_30235</name>
</gene>